<dbReference type="Proteomes" id="UP000251313">
    <property type="component" value="Unassembled WGS sequence"/>
</dbReference>
<dbReference type="RefSeq" id="WP_245939535.1">
    <property type="nucleotide sequence ID" value="NZ_UAVL01000009.1"/>
</dbReference>
<dbReference type="InterPro" id="IPR021316">
    <property type="entry name" value="DUF2913"/>
</dbReference>
<comment type="caution">
    <text evidence="1">The sequence shown here is derived from an EMBL/GenBank/DDBJ whole genome shotgun (WGS) entry which is preliminary data.</text>
</comment>
<organism evidence="1 2">
    <name type="scientific">Yokenella regensburgei</name>
    <dbReference type="NCBI Taxonomy" id="158877"/>
    <lineage>
        <taxon>Bacteria</taxon>
        <taxon>Pseudomonadati</taxon>
        <taxon>Pseudomonadota</taxon>
        <taxon>Gammaproteobacteria</taxon>
        <taxon>Enterobacterales</taxon>
        <taxon>Enterobacteriaceae</taxon>
        <taxon>Yokenella</taxon>
    </lineage>
</organism>
<evidence type="ECO:0000313" key="2">
    <source>
        <dbReference type="Proteomes" id="UP000251313"/>
    </source>
</evidence>
<proteinExistence type="predicted"/>
<evidence type="ECO:0000313" key="1">
    <source>
        <dbReference type="EMBL" id="SQA62948.1"/>
    </source>
</evidence>
<accession>A0AB38FWE9</accession>
<sequence>MENAAAAKQKLGMLSGHMVWCALVALALARRDGSVLSPAQENLFLTLWLATAQKQRRFPREVATDISWLLKQGRRLGVNAKLVSKLTYLWESCTGELKAQTDLFRLTHAIETARDMHWLCRMLSDREWSGRHAVTLNAGVNAVYLPLSNLDAAFDEDGHQVKVLMANITGSVAGLGELLDRSGWRLEHQSDLRYHLWACREASGPASLC</sequence>
<protein>
    <submittedName>
        <fullName evidence="1">Protein of uncharacterized function (DUF2913)</fullName>
    </submittedName>
</protein>
<dbReference type="EMBL" id="UAVL01000009">
    <property type="protein sequence ID" value="SQA62948.1"/>
    <property type="molecule type" value="Genomic_DNA"/>
</dbReference>
<gene>
    <name evidence="1" type="ORF">NCTC11967_01966</name>
</gene>
<reference evidence="1 2" key="1">
    <citation type="submission" date="2018-06" db="EMBL/GenBank/DDBJ databases">
        <authorList>
            <consortium name="Pathogen Informatics"/>
            <person name="Doyle S."/>
        </authorList>
    </citation>
    <scope>NUCLEOTIDE SEQUENCE [LARGE SCALE GENOMIC DNA]</scope>
    <source>
        <strain evidence="1 2">NCTC11967</strain>
    </source>
</reference>
<dbReference type="AlphaFoldDB" id="A0AB38FWE9"/>
<name>A0AB38FWE9_9ENTR</name>
<dbReference type="Pfam" id="PF11140">
    <property type="entry name" value="DUF2913"/>
    <property type="match status" value="1"/>
</dbReference>